<sequence length="67" mass="7468">MKFSPHEKQLDCPRTLRDSGPYPPDQVAKELDGSFAFVVYDSIVGTVFSALLYLLLYHGSDGGLKLY</sequence>
<name>A0A072VDE4_MEDTR</name>
<reference evidence="4 6" key="2">
    <citation type="journal article" date="2014" name="BMC Genomics">
        <title>An improved genome release (version Mt4.0) for the model legume Medicago truncatula.</title>
        <authorList>
            <person name="Tang H."/>
            <person name="Krishnakumar V."/>
            <person name="Bidwell S."/>
            <person name="Rosen B."/>
            <person name="Chan A."/>
            <person name="Zhou S."/>
            <person name="Gentzbittel L."/>
            <person name="Childs K.L."/>
            <person name="Yandell M."/>
            <person name="Gundlach H."/>
            <person name="Mayer K.F."/>
            <person name="Schwartz D.C."/>
            <person name="Town C.D."/>
        </authorList>
    </citation>
    <scope>GENOME REANNOTATION</scope>
    <source>
        <strain evidence="4">A17</strain>
        <strain evidence="5 6">cv. Jemalong A17</strain>
    </source>
</reference>
<feature type="domain" description="DUF3700" evidence="3">
    <location>
        <begin position="13"/>
        <end position="51"/>
    </location>
</feature>
<evidence type="ECO:0000256" key="1">
    <source>
        <dbReference type="SAM" id="MobiDB-lite"/>
    </source>
</evidence>
<dbReference type="AlphaFoldDB" id="A0A072VDE4"/>
<dbReference type="PANTHER" id="PTHR45952">
    <property type="entry name" value="ALUMINUM INDUCED PROTEIN WITH YGL AND LRDR MOTIFS"/>
    <property type="match status" value="1"/>
</dbReference>
<protein>
    <submittedName>
        <fullName evidence="4">Stem-specific TSJT1-like protein</fullName>
    </submittedName>
</protein>
<dbReference type="STRING" id="3880.A0A072VDE4"/>
<evidence type="ECO:0000256" key="2">
    <source>
        <dbReference type="SAM" id="Phobius"/>
    </source>
</evidence>
<evidence type="ECO:0000313" key="5">
    <source>
        <dbReference type="EnsemblPlants" id="KEH40039"/>
    </source>
</evidence>
<dbReference type="EnsemblPlants" id="KEH40039">
    <property type="protein sequence ID" value="KEH40039"/>
    <property type="gene ID" value="MTR_1g019625"/>
</dbReference>
<accession>A0A072VDE4</accession>
<feature type="region of interest" description="Disordered" evidence="1">
    <location>
        <begin position="1"/>
        <end position="23"/>
    </location>
</feature>
<evidence type="ECO:0000313" key="6">
    <source>
        <dbReference type="Proteomes" id="UP000002051"/>
    </source>
</evidence>
<keyword evidence="2" id="KW-1133">Transmembrane helix</keyword>
<dbReference type="EMBL" id="CM001217">
    <property type="protein sequence ID" value="KEH40039.1"/>
    <property type="molecule type" value="Genomic_DNA"/>
</dbReference>
<dbReference type="Proteomes" id="UP000002051">
    <property type="component" value="Unassembled WGS sequence"/>
</dbReference>
<dbReference type="InterPro" id="IPR044828">
    <property type="entry name" value="TSJT1-like"/>
</dbReference>
<evidence type="ECO:0000313" key="4">
    <source>
        <dbReference type="EMBL" id="KEH40039.1"/>
    </source>
</evidence>
<feature type="compositionally biased region" description="Basic and acidic residues" evidence="1">
    <location>
        <begin position="1"/>
        <end position="17"/>
    </location>
</feature>
<reference evidence="4 6" key="1">
    <citation type="journal article" date="2011" name="Nature">
        <title>The Medicago genome provides insight into the evolution of rhizobial symbioses.</title>
        <authorList>
            <person name="Young N.D."/>
            <person name="Debelle F."/>
            <person name="Oldroyd G.E."/>
            <person name="Geurts R."/>
            <person name="Cannon S.B."/>
            <person name="Udvardi M.K."/>
            <person name="Benedito V.A."/>
            <person name="Mayer K.F."/>
            <person name="Gouzy J."/>
            <person name="Schoof H."/>
            <person name="Van de Peer Y."/>
            <person name="Proost S."/>
            <person name="Cook D.R."/>
            <person name="Meyers B.C."/>
            <person name="Spannagl M."/>
            <person name="Cheung F."/>
            <person name="De Mita S."/>
            <person name="Krishnakumar V."/>
            <person name="Gundlach H."/>
            <person name="Zhou S."/>
            <person name="Mudge J."/>
            <person name="Bharti A.K."/>
            <person name="Murray J.D."/>
            <person name="Naoumkina M.A."/>
            <person name="Rosen B."/>
            <person name="Silverstein K.A."/>
            <person name="Tang H."/>
            <person name="Rombauts S."/>
            <person name="Zhao P.X."/>
            <person name="Zhou P."/>
            <person name="Barbe V."/>
            <person name="Bardou P."/>
            <person name="Bechner M."/>
            <person name="Bellec A."/>
            <person name="Berger A."/>
            <person name="Berges H."/>
            <person name="Bidwell S."/>
            <person name="Bisseling T."/>
            <person name="Choisne N."/>
            <person name="Couloux A."/>
            <person name="Denny R."/>
            <person name="Deshpande S."/>
            <person name="Dai X."/>
            <person name="Doyle J.J."/>
            <person name="Dudez A.M."/>
            <person name="Farmer A.D."/>
            <person name="Fouteau S."/>
            <person name="Franken C."/>
            <person name="Gibelin C."/>
            <person name="Gish J."/>
            <person name="Goldstein S."/>
            <person name="Gonzalez A.J."/>
            <person name="Green P.J."/>
            <person name="Hallab A."/>
            <person name="Hartog M."/>
            <person name="Hua A."/>
            <person name="Humphray S.J."/>
            <person name="Jeong D.H."/>
            <person name="Jing Y."/>
            <person name="Jocker A."/>
            <person name="Kenton S.M."/>
            <person name="Kim D.J."/>
            <person name="Klee K."/>
            <person name="Lai H."/>
            <person name="Lang C."/>
            <person name="Lin S."/>
            <person name="Macmil S.L."/>
            <person name="Magdelenat G."/>
            <person name="Matthews L."/>
            <person name="McCorrison J."/>
            <person name="Monaghan E.L."/>
            <person name="Mun J.H."/>
            <person name="Najar F.Z."/>
            <person name="Nicholson C."/>
            <person name="Noirot C."/>
            <person name="O'Bleness M."/>
            <person name="Paule C.R."/>
            <person name="Poulain J."/>
            <person name="Prion F."/>
            <person name="Qin B."/>
            <person name="Qu C."/>
            <person name="Retzel E.F."/>
            <person name="Riddle C."/>
            <person name="Sallet E."/>
            <person name="Samain S."/>
            <person name="Samson N."/>
            <person name="Sanders I."/>
            <person name="Saurat O."/>
            <person name="Scarpelli C."/>
            <person name="Schiex T."/>
            <person name="Segurens B."/>
            <person name="Severin A.J."/>
            <person name="Sherrier D.J."/>
            <person name="Shi R."/>
            <person name="Sims S."/>
            <person name="Singer S.R."/>
            <person name="Sinharoy S."/>
            <person name="Sterck L."/>
            <person name="Viollet A."/>
            <person name="Wang B.B."/>
            <person name="Wang K."/>
            <person name="Wang M."/>
            <person name="Wang X."/>
            <person name="Warfsmann J."/>
            <person name="Weissenbach J."/>
            <person name="White D.D."/>
            <person name="White J.D."/>
            <person name="Wiley G.B."/>
            <person name="Wincker P."/>
            <person name="Xing Y."/>
            <person name="Yang L."/>
            <person name="Yao Z."/>
            <person name="Ying F."/>
            <person name="Zhai J."/>
            <person name="Zhou L."/>
            <person name="Zuber A."/>
            <person name="Denarie J."/>
            <person name="Dixon R.A."/>
            <person name="May G.D."/>
            <person name="Schwartz D.C."/>
            <person name="Rogers J."/>
            <person name="Quetier F."/>
            <person name="Town C.D."/>
            <person name="Roe B.A."/>
        </authorList>
    </citation>
    <scope>NUCLEOTIDE SEQUENCE [LARGE SCALE GENOMIC DNA]</scope>
    <source>
        <strain evidence="4">A17</strain>
        <strain evidence="5 6">cv. Jemalong A17</strain>
    </source>
</reference>
<keyword evidence="2" id="KW-0472">Membrane</keyword>
<feature type="transmembrane region" description="Helical" evidence="2">
    <location>
        <begin position="35"/>
        <end position="56"/>
    </location>
</feature>
<reference evidence="5" key="3">
    <citation type="submission" date="2015-04" db="UniProtKB">
        <authorList>
            <consortium name="EnsemblPlants"/>
        </authorList>
    </citation>
    <scope>IDENTIFICATION</scope>
    <source>
        <strain evidence="5">cv. Jemalong A17</strain>
    </source>
</reference>
<proteinExistence type="predicted"/>
<dbReference type="PANTHER" id="PTHR45952:SF2">
    <property type="entry name" value="OS04G0679400 PROTEIN"/>
    <property type="match status" value="1"/>
</dbReference>
<organism evidence="4 6">
    <name type="scientific">Medicago truncatula</name>
    <name type="common">Barrel medic</name>
    <name type="synonym">Medicago tribuloides</name>
    <dbReference type="NCBI Taxonomy" id="3880"/>
    <lineage>
        <taxon>Eukaryota</taxon>
        <taxon>Viridiplantae</taxon>
        <taxon>Streptophyta</taxon>
        <taxon>Embryophyta</taxon>
        <taxon>Tracheophyta</taxon>
        <taxon>Spermatophyta</taxon>
        <taxon>Magnoliopsida</taxon>
        <taxon>eudicotyledons</taxon>
        <taxon>Gunneridae</taxon>
        <taxon>Pentapetalae</taxon>
        <taxon>rosids</taxon>
        <taxon>fabids</taxon>
        <taxon>Fabales</taxon>
        <taxon>Fabaceae</taxon>
        <taxon>Papilionoideae</taxon>
        <taxon>50 kb inversion clade</taxon>
        <taxon>NPAAA clade</taxon>
        <taxon>Hologalegina</taxon>
        <taxon>IRL clade</taxon>
        <taxon>Trifolieae</taxon>
        <taxon>Medicago</taxon>
    </lineage>
</organism>
<keyword evidence="6" id="KW-1185">Reference proteome</keyword>
<evidence type="ECO:0000259" key="3">
    <source>
        <dbReference type="Pfam" id="PF12481"/>
    </source>
</evidence>
<gene>
    <name evidence="4" type="ordered locus">MTR_1g019625</name>
</gene>
<keyword evidence="2" id="KW-0812">Transmembrane</keyword>
<dbReference type="InterPro" id="IPR024286">
    <property type="entry name" value="DUF3700"/>
</dbReference>
<dbReference type="HOGENOM" id="CLU_2816181_0_0_1"/>
<dbReference type="Pfam" id="PF12481">
    <property type="entry name" value="DUF3700"/>
    <property type="match status" value="1"/>
</dbReference>